<protein>
    <submittedName>
        <fullName evidence="1">Uncharacterized protein</fullName>
    </submittedName>
</protein>
<organism evidence="1 2">
    <name type="scientific">Pyropia yezoensis</name>
    <name type="common">Susabi-nori</name>
    <name type="synonym">Porphyra yezoensis</name>
    <dbReference type="NCBI Taxonomy" id="2788"/>
    <lineage>
        <taxon>Eukaryota</taxon>
        <taxon>Rhodophyta</taxon>
        <taxon>Bangiophyceae</taxon>
        <taxon>Bangiales</taxon>
        <taxon>Bangiaceae</taxon>
        <taxon>Pyropia</taxon>
    </lineage>
</organism>
<keyword evidence="2" id="KW-1185">Reference proteome</keyword>
<dbReference type="EMBL" id="CM020618">
    <property type="protein sequence ID" value="KAK1857684.1"/>
    <property type="molecule type" value="Genomic_DNA"/>
</dbReference>
<sequence length="1200" mass="114536">MMDPSRSTEFPSWGSASGAAGSGGGGTGGSDSGGGPSQPSGGSQPPPSSQAPASSQPSPPPSSLSLPPAKRRNSAGESGSAGAPGSGGGSSGGGGAGGAGDGYPSGYATGADGEAGDRGAPSGGGEAGGGGMMGPSGSFDGGGGGGGAVGWRMSKPPPVLRGGSIPAGPGGSGNGPANGLHPGFGAPGLTVVPGAGGSGGVGGGGGGGGAPHGRGQMQPPYAPSLPPPPVAPHQALYPYVDDQGDSASLRLPGPGVPPSSGSASGALTSVPLAQQLAASMSFVGPYHGEGIAGGHGQTGPLGPGRLPSGGGVGNGPMTGGGTYPPIMMAPGTANAGGDQTQGGLRYPSQVQQAEDVPPVGFGYHYGGQQMPQGFLVNHGGGVVGGGGGGATGGTAGAGAGGHMQPGYTPGPGPLGYGHMNGGTGHHGSAGVGGGGGGGIDDRGRGEGGYGGFVAPKLPGTSAARHGGQAPGGGNLLATGGGGPGGVGLGGPDGVPTHHGLHPGTHHRGFEAGGMGDHGGLHAGRPHPFGGGGGHGGGGGIAGLGGGVPPFAQPFLAPMHPGGGVHGGGGGIGGDANGLPSHFLDGPSDLGLAPSSGGQENEGGYWRTVLGSGGHPPPTLPQGLPLATPPGGHASTPGIGVPGHAGGIASGGARIGGVRRSQNDASGDANEKHEALAAGASTRRTSTGTPSSKPNRRRSTGGDAGSRGRSSSGGFAHDVDAGKAGDLNASGKERRHDCSLCKLAYFHKGDLNRHVRMVHDGNRPYSCPECTASFGQKYTLEEHLDTVHRKNRKFNCQSCGLGFSRRHKVAQHVRAVHHKQRPFRCPWCSAKFAAKGNMVKHCAVIHDRDSFTVAAAMSEGANAGGGSNSGRTAGGQMLGVEASVNGGGSTPGNPHSIGSSGRGGDGGNGSDRGGHESQPPQQQQQQQADQEQEQRQPGPQRRAHVNPYLPGQSPQQQMVPGADGTAFRGARPRHEPGLNVNVTMEDSAAAYLAASANNGVPGNDVGPSPQGLSPVDTATTAAAQVLATVASSSPFPAPPAPGAVGQQGGHPASTPGSGDGGGSTRDQPGGGGSGGGSRGGGGDGASGLHPFSVNRDGDRGRAGEAGHGGTGVGDGISVDGRGLFRSGPQGRPGHGEMGSDGAGGAGGGGGGGTRGGGGGSGGDSRGAGGEETPNVCPMCGLGFRLASALAEHERVVHGVPF</sequence>
<proteinExistence type="predicted"/>
<accession>A0ACC3BIC6</accession>
<evidence type="ECO:0000313" key="2">
    <source>
        <dbReference type="Proteomes" id="UP000798662"/>
    </source>
</evidence>
<name>A0ACC3BIC6_PYRYE</name>
<gene>
    <name evidence="1" type="ORF">I4F81_000299</name>
</gene>
<evidence type="ECO:0000313" key="1">
    <source>
        <dbReference type="EMBL" id="KAK1857684.1"/>
    </source>
</evidence>
<reference evidence="1" key="1">
    <citation type="submission" date="2019-11" db="EMBL/GenBank/DDBJ databases">
        <title>Nori genome reveals adaptations in red seaweeds to the harsh intertidal environment.</title>
        <authorList>
            <person name="Wang D."/>
            <person name="Mao Y."/>
        </authorList>
    </citation>
    <scope>NUCLEOTIDE SEQUENCE</scope>
    <source>
        <tissue evidence="1">Gametophyte</tissue>
    </source>
</reference>
<comment type="caution">
    <text evidence="1">The sequence shown here is derived from an EMBL/GenBank/DDBJ whole genome shotgun (WGS) entry which is preliminary data.</text>
</comment>
<dbReference type="Proteomes" id="UP000798662">
    <property type="component" value="Chromosome 1"/>
</dbReference>